<dbReference type="AlphaFoldDB" id="A0A0G0K8A4"/>
<proteinExistence type="predicted"/>
<dbReference type="GO" id="GO:0009103">
    <property type="term" value="P:lipopolysaccharide biosynthetic process"/>
    <property type="evidence" value="ECO:0007669"/>
    <property type="project" value="TreeGrafter"/>
</dbReference>
<dbReference type="GO" id="GO:0016757">
    <property type="term" value="F:glycosyltransferase activity"/>
    <property type="evidence" value="ECO:0007669"/>
    <property type="project" value="TreeGrafter"/>
</dbReference>
<name>A0A0G0K8A4_9BACT</name>
<dbReference type="Proteomes" id="UP000034181">
    <property type="component" value="Unassembled WGS sequence"/>
</dbReference>
<dbReference type="EMBL" id="LBUZ01000002">
    <property type="protein sequence ID" value="KKQ75898.1"/>
    <property type="molecule type" value="Genomic_DNA"/>
</dbReference>
<evidence type="ECO:0000313" key="3">
    <source>
        <dbReference type="Proteomes" id="UP000034181"/>
    </source>
</evidence>
<dbReference type="Gene3D" id="3.40.50.2000">
    <property type="entry name" value="Glycogen Phosphorylase B"/>
    <property type="match status" value="2"/>
</dbReference>
<dbReference type="PANTHER" id="PTHR46401:SF2">
    <property type="entry name" value="GLYCOSYLTRANSFERASE WBBK-RELATED"/>
    <property type="match status" value="1"/>
</dbReference>
<evidence type="ECO:0000313" key="2">
    <source>
        <dbReference type="EMBL" id="KKQ75898.1"/>
    </source>
</evidence>
<dbReference type="Pfam" id="PF13692">
    <property type="entry name" value="Glyco_trans_1_4"/>
    <property type="match status" value="1"/>
</dbReference>
<comment type="caution">
    <text evidence="2">The sequence shown here is derived from an EMBL/GenBank/DDBJ whole genome shotgun (WGS) entry which is preliminary data.</text>
</comment>
<dbReference type="SUPFAM" id="SSF53756">
    <property type="entry name" value="UDP-Glycosyltransferase/glycogen phosphorylase"/>
    <property type="match status" value="1"/>
</dbReference>
<keyword evidence="1 2" id="KW-0808">Transferase</keyword>
<reference evidence="2 3" key="1">
    <citation type="journal article" date="2015" name="Nature">
        <title>rRNA introns, odd ribosomes, and small enigmatic genomes across a large radiation of phyla.</title>
        <authorList>
            <person name="Brown C.T."/>
            <person name="Hug L.A."/>
            <person name="Thomas B.C."/>
            <person name="Sharon I."/>
            <person name="Castelle C.J."/>
            <person name="Singh A."/>
            <person name="Wilkins M.J."/>
            <person name="Williams K.H."/>
            <person name="Banfield J.F."/>
        </authorList>
    </citation>
    <scope>NUCLEOTIDE SEQUENCE [LARGE SCALE GENOMIC DNA]</scope>
</reference>
<evidence type="ECO:0000256" key="1">
    <source>
        <dbReference type="ARBA" id="ARBA00022679"/>
    </source>
</evidence>
<protein>
    <submittedName>
        <fullName evidence="2">Glycosyltransferase</fullName>
    </submittedName>
</protein>
<organism evidence="2 3">
    <name type="scientific">Candidatus Woesebacteria bacterium GW2011_GWB1_38_5b</name>
    <dbReference type="NCBI Taxonomy" id="1618569"/>
    <lineage>
        <taxon>Bacteria</taxon>
        <taxon>Candidatus Woeseibacteriota</taxon>
    </lineage>
</organism>
<gene>
    <name evidence="2" type="ORF">US96_C0002G0011</name>
</gene>
<accession>A0A0G0K8A4</accession>
<dbReference type="PANTHER" id="PTHR46401">
    <property type="entry name" value="GLYCOSYLTRANSFERASE WBBK-RELATED"/>
    <property type="match status" value="1"/>
</dbReference>
<sequence>MNILFISTADHSPPATSGGGVRHANVLPYLGRLLGGKIVIFDNSLIFQSEFYKQLKQSGYLFQVKVFPYLKHIPYKLRIIYHILASATFGFLFRNSFDVILADFTPGMFFSAILVKLITRKKLMISVQLLDTNNYNFTTRIMKRLLRVADGVLVANSVYLKHIKHLNTHQTFHAISTTFKLLTHVKKRFDLCFIGSVENNRKGILEYVNVSENLAKTGRVKSALIITPSRSLDYLATIISNRELFVVRQNLSQQNVNLCLNQSRVFLFPTHAESFGLVIGEAMRAGVPAVISDIPEMKVWEGLAFLTQDYASQVRVILENYTRVRQKLLQNVRSSHLLNMTWENVAIIEANYIKQLFN</sequence>